<comment type="caution">
    <text evidence="1">The sequence shown here is derived from an EMBL/GenBank/DDBJ whole genome shotgun (WGS) entry which is preliminary data.</text>
</comment>
<proteinExistence type="predicted"/>
<dbReference type="AlphaFoldDB" id="A0A9X2AN95"/>
<accession>A0A9X2AN95</accession>
<dbReference type="EMBL" id="JALGBI010000001">
    <property type="protein sequence ID" value="MCJ0764164.1"/>
    <property type="molecule type" value="Genomic_DNA"/>
</dbReference>
<protein>
    <submittedName>
        <fullName evidence="1">Uncharacterized protein</fullName>
    </submittedName>
</protein>
<name>A0A9X2AN95_9BURK</name>
<reference evidence="1" key="1">
    <citation type="submission" date="2022-03" db="EMBL/GenBank/DDBJ databases">
        <authorList>
            <person name="Woo C.Y."/>
        </authorList>
    </citation>
    <scope>NUCLEOTIDE SEQUENCE</scope>
    <source>
        <strain evidence="1">CYS-02</strain>
    </source>
</reference>
<gene>
    <name evidence="1" type="ORF">MMF98_13195</name>
</gene>
<evidence type="ECO:0000313" key="2">
    <source>
        <dbReference type="Proteomes" id="UP001139447"/>
    </source>
</evidence>
<evidence type="ECO:0000313" key="1">
    <source>
        <dbReference type="EMBL" id="MCJ0764164.1"/>
    </source>
</evidence>
<sequence length="164" mass="18109">MDDVNPPAPLLADLRTCVEPAAGARFVGFVVARRRGEDGRYSRFAQRFDAPGLHASERAAKQAAEDLVLPISRGEVTVPAQYAQKKFEGYRLRAHALYDIGTMKWQGRLEIKKLEPPRQGDVQHVGGEGSPFAANQFAQRDRAIGFAIEHGERMVLGLVQGLKQ</sequence>
<organism evidence="1 2">
    <name type="scientific">Variovorax terrae</name>
    <dbReference type="NCBI Taxonomy" id="2923278"/>
    <lineage>
        <taxon>Bacteria</taxon>
        <taxon>Pseudomonadati</taxon>
        <taxon>Pseudomonadota</taxon>
        <taxon>Betaproteobacteria</taxon>
        <taxon>Burkholderiales</taxon>
        <taxon>Comamonadaceae</taxon>
        <taxon>Variovorax</taxon>
    </lineage>
</organism>
<dbReference type="RefSeq" id="WP_243306731.1">
    <property type="nucleotide sequence ID" value="NZ_JALGBI010000001.1"/>
</dbReference>
<dbReference type="Proteomes" id="UP001139447">
    <property type="component" value="Unassembled WGS sequence"/>
</dbReference>
<keyword evidence="2" id="KW-1185">Reference proteome</keyword>